<name>A0A6A6N4S4_HEVBR</name>
<keyword evidence="4 6" id="KW-1133">Transmembrane helix</keyword>
<accession>A0A6A6N4S4</accession>
<dbReference type="InterPro" id="IPR025846">
    <property type="entry name" value="TBL_N"/>
</dbReference>
<evidence type="ECO:0000256" key="3">
    <source>
        <dbReference type="ARBA" id="ARBA00022729"/>
    </source>
</evidence>
<evidence type="ECO:0000256" key="1">
    <source>
        <dbReference type="ARBA" id="ARBA00004167"/>
    </source>
</evidence>
<evidence type="ECO:0000256" key="4">
    <source>
        <dbReference type="ARBA" id="ARBA00022989"/>
    </source>
</evidence>
<dbReference type="EMBL" id="JAAGAX010000003">
    <property type="protein sequence ID" value="KAF2319169.1"/>
    <property type="molecule type" value="Genomic_DNA"/>
</dbReference>
<dbReference type="GO" id="GO:0000139">
    <property type="term" value="C:Golgi membrane"/>
    <property type="evidence" value="ECO:0007669"/>
    <property type="project" value="UniProtKB-SubCell"/>
</dbReference>
<evidence type="ECO:0000259" key="7">
    <source>
        <dbReference type="Pfam" id="PF14416"/>
    </source>
</evidence>
<dbReference type="PANTHER" id="PTHR15071">
    <property type="entry name" value="MANNOSE-6-PHOSPHATE RECEPTOR FAMILY MEMBER"/>
    <property type="match status" value="1"/>
</dbReference>
<dbReference type="PANTHER" id="PTHR15071:SF0">
    <property type="entry name" value="MANNOSE 6-PHOSPHATE RECEPTOR-LIKE PROTEIN 1"/>
    <property type="match status" value="1"/>
</dbReference>
<evidence type="ECO:0000256" key="2">
    <source>
        <dbReference type="ARBA" id="ARBA00022692"/>
    </source>
</evidence>
<protein>
    <recommendedName>
        <fullName evidence="7">Trichome birefringence-like N-terminal domain-containing protein</fullName>
    </recommendedName>
</protein>
<dbReference type="Pfam" id="PF14416">
    <property type="entry name" value="PMR5N"/>
    <property type="match status" value="1"/>
</dbReference>
<keyword evidence="2 6" id="KW-0812">Transmembrane</keyword>
<keyword evidence="3" id="KW-0732">Signal</keyword>
<feature type="transmembrane region" description="Helical" evidence="6">
    <location>
        <begin position="119"/>
        <end position="146"/>
    </location>
</feature>
<evidence type="ECO:0000256" key="5">
    <source>
        <dbReference type="ARBA" id="ARBA00023136"/>
    </source>
</evidence>
<feature type="domain" description="Trichome birefringence-like N-terminal" evidence="7">
    <location>
        <begin position="173"/>
        <end position="215"/>
    </location>
</feature>
<organism evidence="8 9">
    <name type="scientific">Hevea brasiliensis</name>
    <name type="common">Para rubber tree</name>
    <name type="synonym">Siphonia brasiliensis</name>
    <dbReference type="NCBI Taxonomy" id="3981"/>
    <lineage>
        <taxon>Eukaryota</taxon>
        <taxon>Viridiplantae</taxon>
        <taxon>Streptophyta</taxon>
        <taxon>Embryophyta</taxon>
        <taxon>Tracheophyta</taxon>
        <taxon>Spermatophyta</taxon>
        <taxon>Magnoliopsida</taxon>
        <taxon>eudicotyledons</taxon>
        <taxon>Gunneridae</taxon>
        <taxon>Pentapetalae</taxon>
        <taxon>rosids</taxon>
        <taxon>fabids</taxon>
        <taxon>Malpighiales</taxon>
        <taxon>Euphorbiaceae</taxon>
        <taxon>Crotonoideae</taxon>
        <taxon>Micrandreae</taxon>
        <taxon>Hevea</taxon>
    </lineage>
</organism>
<comment type="caution">
    <text evidence="8">The sequence shown here is derived from an EMBL/GenBank/DDBJ whole genome shotgun (WGS) entry which is preliminary data.</text>
</comment>
<evidence type="ECO:0000313" key="9">
    <source>
        <dbReference type="Proteomes" id="UP000467840"/>
    </source>
</evidence>
<gene>
    <name evidence="8" type="ORF">GH714_013711</name>
</gene>
<evidence type="ECO:0000313" key="8">
    <source>
        <dbReference type="EMBL" id="KAF2319169.1"/>
    </source>
</evidence>
<evidence type="ECO:0000256" key="6">
    <source>
        <dbReference type="SAM" id="Phobius"/>
    </source>
</evidence>
<dbReference type="Pfam" id="PF09451">
    <property type="entry name" value="ATG27"/>
    <property type="match status" value="1"/>
</dbReference>
<keyword evidence="5 6" id="KW-0472">Membrane</keyword>
<dbReference type="AlphaFoldDB" id="A0A6A6N4S4"/>
<proteinExistence type="predicted"/>
<dbReference type="InterPro" id="IPR018939">
    <property type="entry name" value="Autophagy-rel_prot_27"/>
</dbReference>
<dbReference type="Proteomes" id="UP000467840">
    <property type="component" value="Chromosome 10"/>
</dbReference>
<keyword evidence="9" id="KW-1185">Reference proteome</keyword>
<comment type="subcellular location">
    <subcellularLocation>
        <location evidence="1">Membrane</location>
        <topology evidence="1">Single-pass membrane protein</topology>
    </subcellularLocation>
</comment>
<sequence length="233" mass="25312">MGKGGFGYDVCTTIGDVSSTITSIIGKIVLPSNILNKNFVPIVVMRISRIHKGVIVTMSNYVKTSSGSENCSLSVSVICDSNGVQGPHSLEKLGTCNYAAVLQHPSGCAVVVSVHGRGWGWFGILVIIILCLFGGYMLVGAVYRYFFLGVRGLDRRSGRSYLLPLGKPQKGVMFSGRWVKDESSTHPLYEESECPYIQPQLTCQEHGRPDKEYQNGDGNPMAVIFQGLISLLS</sequence>
<reference evidence="8 9" key="1">
    <citation type="journal article" date="2020" name="Mol. Plant">
        <title>The Chromosome-Based Rubber Tree Genome Provides New Insights into Spurge Genome Evolution and Rubber Biosynthesis.</title>
        <authorList>
            <person name="Liu J."/>
            <person name="Shi C."/>
            <person name="Shi C.C."/>
            <person name="Li W."/>
            <person name="Zhang Q.J."/>
            <person name="Zhang Y."/>
            <person name="Li K."/>
            <person name="Lu H.F."/>
            <person name="Shi C."/>
            <person name="Zhu S.T."/>
            <person name="Xiao Z.Y."/>
            <person name="Nan H."/>
            <person name="Yue Y."/>
            <person name="Zhu X.G."/>
            <person name="Wu Y."/>
            <person name="Hong X.N."/>
            <person name="Fan G.Y."/>
            <person name="Tong Y."/>
            <person name="Zhang D."/>
            <person name="Mao C.L."/>
            <person name="Liu Y.L."/>
            <person name="Hao S.J."/>
            <person name="Liu W.Q."/>
            <person name="Lv M.Q."/>
            <person name="Zhang H.B."/>
            <person name="Liu Y."/>
            <person name="Hu-Tang G.R."/>
            <person name="Wang J.P."/>
            <person name="Wang J.H."/>
            <person name="Sun Y.H."/>
            <person name="Ni S.B."/>
            <person name="Chen W.B."/>
            <person name="Zhang X.C."/>
            <person name="Jiao Y.N."/>
            <person name="Eichler E.E."/>
            <person name="Li G.H."/>
            <person name="Liu X."/>
            <person name="Gao L.Z."/>
        </authorList>
    </citation>
    <scope>NUCLEOTIDE SEQUENCE [LARGE SCALE GENOMIC DNA]</scope>
    <source>
        <strain evidence="9">cv. GT1</strain>
        <tissue evidence="8">Leaf</tissue>
    </source>
</reference>